<proteinExistence type="predicted"/>
<gene>
    <name evidence="1" type="ORF">BDK51DRAFT_37701</name>
</gene>
<keyword evidence="2" id="KW-1185">Reference proteome</keyword>
<reference evidence="2" key="1">
    <citation type="journal article" date="2018" name="Nat. Microbiol.">
        <title>Leveraging single-cell genomics to expand the fungal tree of life.</title>
        <authorList>
            <person name="Ahrendt S.R."/>
            <person name="Quandt C.A."/>
            <person name="Ciobanu D."/>
            <person name="Clum A."/>
            <person name="Salamov A."/>
            <person name="Andreopoulos B."/>
            <person name="Cheng J.F."/>
            <person name="Woyke T."/>
            <person name="Pelin A."/>
            <person name="Henrissat B."/>
            <person name="Reynolds N.K."/>
            <person name="Benny G.L."/>
            <person name="Smith M.E."/>
            <person name="James T.Y."/>
            <person name="Grigoriev I.V."/>
        </authorList>
    </citation>
    <scope>NUCLEOTIDE SEQUENCE [LARGE SCALE GENOMIC DNA]</scope>
</reference>
<evidence type="ECO:0000313" key="2">
    <source>
        <dbReference type="Proteomes" id="UP000269721"/>
    </source>
</evidence>
<organism evidence="1 2">
    <name type="scientific">Blyttiomyces helicus</name>
    <dbReference type="NCBI Taxonomy" id="388810"/>
    <lineage>
        <taxon>Eukaryota</taxon>
        <taxon>Fungi</taxon>
        <taxon>Fungi incertae sedis</taxon>
        <taxon>Chytridiomycota</taxon>
        <taxon>Chytridiomycota incertae sedis</taxon>
        <taxon>Chytridiomycetes</taxon>
        <taxon>Chytridiomycetes incertae sedis</taxon>
        <taxon>Blyttiomyces</taxon>
    </lineage>
</organism>
<dbReference type="AlphaFoldDB" id="A0A4P9VUU4"/>
<dbReference type="Proteomes" id="UP000269721">
    <property type="component" value="Unassembled WGS sequence"/>
</dbReference>
<name>A0A4P9VUU4_9FUNG</name>
<sequence>MNMITPIEAPLLTPALLQKKKHARIALRHGPLPVNPRPRLAGGGLTDSPSNAKMILQAVGAALEERKRARLMGVACFGIAGESRAKRRGGSLVMVGGRGYWAGDLTPETIRSDPQEIFHLNRRGVELRAIPIGALPPEALGLGTLATIFRIMAEGRGTTHTFLADGDAALGHGLVTAGGVRGGVDGGADWGCGHGDGGKHGAIPVGFGGDDEAVKVEVNRRVGDGDGGENRTIGAASGAATRWWSTGVSGTVTEERTE</sequence>
<dbReference type="EMBL" id="ML001304">
    <property type="protein sequence ID" value="RKO83379.1"/>
    <property type="molecule type" value="Genomic_DNA"/>
</dbReference>
<protein>
    <submittedName>
        <fullName evidence="1">Uncharacterized protein</fullName>
    </submittedName>
</protein>
<accession>A0A4P9VUU4</accession>
<evidence type="ECO:0000313" key="1">
    <source>
        <dbReference type="EMBL" id="RKO83379.1"/>
    </source>
</evidence>